<name>A0A969TVD3_9BACI</name>
<evidence type="ECO:0000256" key="1">
    <source>
        <dbReference type="ARBA" id="ARBA00022729"/>
    </source>
</evidence>
<dbReference type="SUPFAM" id="SSF53850">
    <property type="entry name" value="Periplasmic binding protein-like II"/>
    <property type="match status" value="1"/>
</dbReference>
<dbReference type="PIRSF" id="PIRSF002825">
    <property type="entry name" value="CfbpA"/>
    <property type="match status" value="1"/>
</dbReference>
<dbReference type="CDD" id="cd13518">
    <property type="entry name" value="PBP2_Fe3_thiamine_like"/>
    <property type="match status" value="1"/>
</dbReference>
<dbReference type="Proteomes" id="UP000752012">
    <property type="component" value="Unassembled WGS sequence"/>
</dbReference>
<dbReference type="Gene3D" id="3.40.190.10">
    <property type="entry name" value="Periplasmic binding protein-like II"/>
    <property type="match status" value="2"/>
</dbReference>
<reference evidence="2 3" key="1">
    <citation type="submission" date="2020-03" db="EMBL/GenBank/DDBJ databases">
        <title>Assessment of the enzymatic potential of alkaline-tolerant lipase obtained from Bacillus luteus H11 (technogenic soil) for the bioremediation of saline soils contaminated with petroleum substances.</title>
        <authorList>
            <person name="Kalwasinska A."/>
        </authorList>
    </citation>
    <scope>NUCLEOTIDE SEQUENCE [LARGE SCALE GENOMIC DNA]</scope>
    <source>
        <strain evidence="2 3">H11</strain>
    </source>
</reference>
<dbReference type="RefSeq" id="WP_168007014.1">
    <property type="nucleotide sequence ID" value="NZ_JAATHJ010000014.1"/>
</dbReference>
<protein>
    <submittedName>
        <fullName evidence="2">Extracellular solute-binding protein</fullName>
    </submittedName>
</protein>
<dbReference type="Pfam" id="PF13343">
    <property type="entry name" value="SBP_bac_6"/>
    <property type="match status" value="1"/>
</dbReference>
<comment type="caution">
    <text evidence="2">The sequence shown here is derived from an EMBL/GenBank/DDBJ whole genome shotgun (WGS) entry which is preliminary data.</text>
</comment>
<gene>
    <name evidence="2" type="ORF">HCN83_10380</name>
</gene>
<dbReference type="AlphaFoldDB" id="A0A969TVD3"/>
<sequence length="341" mass="38096">MKKATMVLSALTVSMLAACGGNSDGAEGNGDAGSVTVYSPETPEMTEDLAQAFEEETGIEVNVSYAGTNNLVNQMIAEMDNPQADVWYGGGGILPFESAIEQGFIEPYTPEAVEDWEAYENDIKVRHEDWMWTGVEVFVLGLVYNTELVDEDELPDTWDDLLDERWTDELQMPNPAASGTATLLVLSQLMEKGEEEGWEYFDQLYEQMNAMPDSGGAPSQAAGTGEAQIGIGFDFMAYQMQERGESVEFHVPEDTPILVNPVSLVENGPNPENGKKFIDFMLSERGQEIKADWKHIPLDPNVESQSPLTMEELQDNAMDLDIDWVVDNYDDVRNQWRERYQ</sequence>
<accession>A0A969TVD3</accession>
<dbReference type="EMBL" id="JAATHJ010000014">
    <property type="protein sequence ID" value="NJP37987.1"/>
    <property type="molecule type" value="Genomic_DNA"/>
</dbReference>
<dbReference type="InterPro" id="IPR026045">
    <property type="entry name" value="Ferric-bd"/>
</dbReference>
<dbReference type="PANTHER" id="PTHR30006">
    <property type="entry name" value="THIAMINE-BINDING PERIPLASMIC PROTEIN-RELATED"/>
    <property type="match status" value="1"/>
</dbReference>
<proteinExistence type="predicted"/>
<organism evidence="2 3">
    <name type="scientific">Alkalicoccus luteus</name>
    <dbReference type="NCBI Taxonomy" id="1237094"/>
    <lineage>
        <taxon>Bacteria</taxon>
        <taxon>Bacillati</taxon>
        <taxon>Bacillota</taxon>
        <taxon>Bacilli</taxon>
        <taxon>Bacillales</taxon>
        <taxon>Bacillaceae</taxon>
        <taxon>Alkalicoccus</taxon>
    </lineage>
</organism>
<evidence type="ECO:0000313" key="2">
    <source>
        <dbReference type="EMBL" id="NJP37987.1"/>
    </source>
</evidence>
<keyword evidence="1" id="KW-0732">Signal</keyword>
<evidence type="ECO:0000313" key="3">
    <source>
        <dbReference type="Proteomes" id="UP000752012"/>
    </source>
</evidence>
<dbReference type="PROSITE" id="PS51257">
    <property type="entry name" value="PROKAR_LIPOPROTEIN"/>
    <property type="match status" value="1"/>
</dbReference>
<keyword evidence="3" id="KW-1185">Reference proteome</keyword>